<dbReference type="GO" id="GO:0000725">
    <property type="term" value="P:recombinational repair"/>
    <property type="evidence" value="ECO:0007669"/>
    <property type="project" value="TreeGrafter"/>
</dbReference>
<sequence>MRVLTYAGLEPGRLKTALKKAVAAIERDDWRSVDLKKLAPTAYFRIKLDQASRLLLSFVRYREETVCLALEVIPNHAYEKSRFLRGARVDEALIEDADAAQAEAAATPVRYLHPGRGEFHLLDKVISFDDAQEAIYHLPPPAILVGSAGSGKTALTLEKLRQAEGELLYVTQSPWLARNARELYFANGYRNDAQEPQFLAYREFLETLKVPDGREVNFQAFKAWFERHRQQYRFTDAHQCFEEFRGVIGSQPEGVLDEAAYLALGARQSIFPAEQRSAVHQLFRRYQAWLAESGLYDSNLIAQQWQALAEPAYDFVVVDEVQDLTNAQLALVLKTLRKPGQFLLCGDSNQIVHPNFFSWSAVKGLFWRDPGLAERQSLSVLRVNYRNAREVTRVANDLLKIKHARFGSIDRESNHLVESASGEPGEVRLLADKDAVKRDLDARTRASTRFAVLVLRDEDKAEAKKHFRTPLVFSVHEAKGLEYPNIVLYRFVSDQRQAYAEICEGVSAADLAKDELDYRRARDKQDKSLEVWKFYVNALYVALTRAVERLYLIESDHGHPLLQLLGVQGGEAKLEIAAGQSSREDWEREAHRLEQQGKQEQAEAIRRDILKTRQVPWPVWNWETAGPMIERARDPREVSNKVRQQLFDFALWHQQERHIEHLADALHWNPAVQLIANARQGSIWRTRDSLVERQLGAYRKKNFKDILVQCDQYGVDHRTPMDATPLMLATLAGNLPLAEALLERGADPEQRDLFGHSALSYALERAVEDEEYAAGPFGELYERLATPLDLEVEGRLIRLDPQQGEYLPLQLMLAGLKTLGSQLTHSHEYPVGRRYGFYADFLMRNLEHFPAGVLRPERRKRTYFNQVLARAEIDSSYRPARKLWQRVRNGHYLPSPELKLRVPDGDGQGRWLPLYEVLAARQILAGNAYMLVGESLRFVLKDDSKHDPWDFGLL</sequence>
<dbReference type="Proteomes" id="UP000068210">
    <property type="component" value="Chromosome"/>
</dbReference>
<dbReference type="AlphaFoldDB" id="A0A0C4WKR7"/>
<keyword evidence="4" id="KW-0378">Hydrolase</keyword>
<dbReference type="Gene3D" id="1.25.40.20">
    <property type="entry name" value="Ankyrin repeat-containing domain"/>
    <property type="match status" value="1"/>
</dbReference>
<dbReference type="KEGG" id="acx:Achr_40430"/>
<dbReference type="STRING" id="1328314.Achr_40430"/>
<dbReference type="PROSITE" id="PS50088">
    <property type="entry name" value="ANK_REPEAT"/>
    <property type="match status" value="1"/>
</dbReference>
<keyword evidence="4" id="KW-0067">ATP-binding</keyword>
<feature type="repeat" description="ANK" evidence="1">
    <location>
        <begin position="721"/>
        <end position="753"/>
    </location>
</feature>
<dbReference type="SUPFAM" id="SSF52540">
    <property type="entry name" value="P-loop containing nucleoside triphosphate hydrolases"/>
    <property type="match status" value="1"/>
</dbReference>
<dbReference type="GO" id="GO:0043138">
    <property type="term" value="F:3'-5' DNA helicase activity"/>
    <property type="evidence" value="ECO:0007669"/>
    <property type="project" value="TreeGrafter"/>
</dbReference>
<dbReference type="PANTHER" id="PTHR11070">
    <property type="entry name" value="UVRD / RECB / PCRA DNA HELICASE FAMILY MEMBER"/>
    <property type="match status" value="1"/>
</dbReference>
<accession>A0A0C4WKR7</accession>
<evidence type="ECO:0000256" key="2">
    <source>
        <dbReference type="SAM" id="Coils"/>
    </source>
</evidence>
<dbReference type="PANTHER" id="PTHR11070:SF45">
    <property type="entry name" value="DNA 3'-5' HELICASE"/>
    <property type="match status" value="1"/>
</dbReference>
<dbReference type="SUPFAM" id="SSF48403">
    <property type="entry name" value="Ankyrin repeat"/>
    <property type="match status" value="1"/>
</dbReference>
<dbReference type="InterPro" id="IPR036770">
    <property type="entry name" value="Ankyrin_rpt-contain_sf"/>
</dbReference>
<proteinExistence type="predicted"/>
<reference evidence="4 5" key="1">
    <citation type="journal article" date="2015" name="PLoS ONE">
        <title>Azotobacter Genomes: The Genome of Azotobacter chroococcum NCIMB 8003 (ATCC 4412).</title>
        <authorList>
            <person name="Robson R.L."/>
            <person name="Jones R."/>
            <person name="Robson R.M."/>
            <person name="Schwartz A."/>
            <person name="Richardson T.H."/>
        </authorList>
    </citation>
    <scope>NUCLEOTIDE SEQUENCE [LARGE SCALE GENOMIC DNA]</scope>
    <source>
        <strain evidence="4 5">NCIMB 8003</strain>
    </source>
</reference>
<dbReference type="HOGENOM" id="CLU_013506_0_0_6"/>
<dbReference type="Gene3D" id="3.40.50.300">
    <property type="entry name" value="P-loop containing nucleotide triphosphate hydrolases"/>
    <property type="match status" value="2"/>
</dbReference>
<evidence type="ECO:0000313" key="4">
    <source>
        <dbReference type="EMBL" id="AJE23428.1"/>
    </source>
</evidence>
<keyword evidence="4" id="KW-0547">Nucleotide-binding</keyword>
<keyword evidence="1" id="KW-0040">ANK repeat</keyword>
<dbReference type="RefSeq" id="WP_039807186.1">
    <property type="nucleotide sequence ID" value="NZ_CP010415.1"/>
</dbReference>
<dbReference type="GO" id="GO:0005524">
    <property type="term" value="F:ATP binding"/>
    <property type="evidence" value="ECO:0007669"/>
    <property type="project" value="InterPro"/>
</dbReference>
<dbReference type="PROSITE" id="PS50297">
    <property type="entry name" value="ANK_REP_REGION"/>
    <property type="match status" value="1"/>
</dbReference>
<dbReference type="InterPro" id="IPR000212">
    <property type="entry name" value="DNA_helicase_UvrD/REP"/>
</dbReference>
<feature type="coiled-coil region" evidence="2">
    <location>
        <begin position="576"/>
        <end position="603"/>
    </location>
</feature>
<dbReference type="Pfam" id="PF01443">
    <property type="entry name" value="Viral_helicase1"/>
    <property type="match status" value="1"/>
</dbReference>
<feature type="domain" description="(+)RNA virus helicase C-terminal" evidence="3">
    <location>
        <begin position="296"/>
        <end position="491"/>
    </location>
</feature>
<keyword evidence="5" id="KW-1185">Reference proteome</keyword>
<dbReference type="InterPro" id="IPR027417">
    <property type="entry name" value="P-loop_NTPase"/>
</dbReference>
<dbReference type="GO" id="GO:0005829">
    <property type="term" value="C:cytosol"/>
    <property type="evidence" value="ECO:0007669"/>
    <property type="project" value="TreeGrafter"/>
</dbReference>
<keyword evidence="2" id="KW-0175">Coiled coil</keyword>
<gene>
    <name evidence="4" type="ORF">Achr_40430</name>
</gene>
<dbReference type="Pfam" id="PF00023">
    <property type="entry name" value="Ank"/>
    <property type="match status" value="1"/>
</dbReference>
<keyword evidence="4" id="KW-0347">Helicase</keyword>
<name>A0A0C4WKR7_9GAMM</name>
<dbReference type="InterPro" id="IPR002110">
    <property type="entry name" value="Ankyrin_rpt"/>
</dbReference>
<dbReference type="GO" id="GO:0003677">
    <property type="term" value="F:DNA binding"/>
    <property type="evidence" value="ECO:0007669"/>
    <property type="project" value="InterPro"/>
</dbReference>
<evidence type="ECO:0000313" key="5">
    <source>
        <dbReference type="Proteomes" id="UP000068210"/>
    </source>
</evidence>
<evidence type="ECO:0000259" key="3">
    <source>
        <dbReference type="Pfam" id="PF01443"/>
    </source>
</evidence>
<dbReference type="EMBL" id="CP010415">
    <property type="protein sequence ID" value="AJE23428.1"/>
    <property type="molecule type" value="Genomic_DNA"/>
</dbReference>
<organism evidence="4 5">
    <name type="scientific">Azotobacter chroococcum NCIMB 8003</name>
    <dbReference type="NCBI Taxonomy" id="1328314"/>
    <lineage>
        <taxon>Bacteria</taxon>
        <taxon>Pseudomonadati</taxon>
        <taxon>Pseudomonadota</taxon>
        <taxon>Gammaproteobacteria</taxon>
        <taxon>Pseudomonadales</taxon>
        <taxon>Pseudomonadaceae</taxon>
        <taxon>Azotobacter</taxon>
    </lineage>
</organism>
<protein>
    <submittedName>
        <fullName evidence="4">Superfamily I DNA and RNA helicase with ankyrin domain</fullName>
    </submittedName>
</protein>
<dbReference type="InterPro" id="IPR027351">
    <property type="entry name" value="(+)RNA_virus_helicase_core_dom"/>
</dbReference>
<evidence type="ECO:0000256" key="1">
    <source>
        <dbReference type="PROSITE-ProRule" id="PRU00023"/>
    </source>
</evidence>